<feature type="transmembrane region" description="Helical" evidence="5">
    <location>
        <begin position="188"/>
        <end position="206"/>
    </location>
</feature>
<keyword evidence="3 5" id="KW-1133">Transmembrane helix</keyword>
<dbReference type="InterPro" id="IPR000620">
    <property type="entry name" value="EamA_dom"/>
</dbReference>
<feature type="transmembrane region" description="Helical" evidence="5">
    <location>
        <begin position="273"/>
        <end position="291"/>
    </location>
</feature>
<evidence type="ECO:0000256" key="2">
    <source>
        <dbReference type="ARBA" id="ARBA00022692"/>
    </source>
</evidence>
<accession>A0A1N7MQD8</accession>
<dbReference type="InterPro" id="IPR050638">
    <property type="entry name" value="AA-Vitamin_Transporters"/>
</dbReference>
<evidence type="ECO:0000256" key="3">
    <source>
        <dbReference type="ARBA" id="ARBA00022989"/>
    </source>
</evidence>
<dbReference type="GO" id="GO:0016020">
    <property type="term" value="C:membrane"/>
    <property type="evidence" value="ECO:0007669"/>
    <property type="project" value="UniProtKB-SubCell"/>
</dbReference>
<evidence type="ECO:0000313" key="8">
    <source>
        <dbReference type="Proteomes" id="UP000186684"/>
    </source>
</evidence>
<keyword evidence="2 5" id="KW-0812">Transmembrane</keyword>
<proteinExistence type="predicted"/>
<feature type="transmembrane region" description="Helical" evidence="5">
    <location>
        <begin position="69"/>
        <end position="91"/>
    </location>
</feature>
<gene>
    <name evidence="7" type="ORF">SAMN05421759_10580</name>
</gene>
<dbReference type="SUPFAM" id="SSF103481">
    <property type="entry name" value="Multidrug resistance efflux transporter EmrE"/>
    <property type="match status" value="2"/>
</dbReference>
<reference evidence="8" key="1">
    <citation type="submission" date="2017-01" db="EMBL/GenBank/DDBJ databases">
        <authorList>
            <person name="Varghese N."/>
            <person name="Submissions S."/>
        </authorList>
    </citation>
    <scope>NUCLEOTIDE SEQUENCE [LARGE SCALE GENOMIC DNA]</scope>
    <source>
        <strain evidence="8">DSM 29430</strain>
    </source>
</reference>
<evidence type="ECO:0000256" key="1">
    <source>
        <dbReference type="ARBA" id="ARBA00004141"/>
    </source>
</evidence>
<feature type="transmembrane region" description="Helical" evidence="5">
    <location>
        <begin position="218"/>
        <end position="238"/>
    </location>
</feature>
<sequence length="307" mass="32277">MIPQTSISGRAWAELALLSLIWGGSFLAIRTALNEIGPVTAVAFRVMPAATALWLYTRLRGIPAPRDPRLWAAALMMGALNNVLPFTLMAWGQLHVSTGLTSILNAATAVWGALLAALVFTDERMTTRKALGIALGFGGVALAIGPGALTAFNLESLGQLAIVAGTLSYAVASLWARRFLRGTAPEMAACLMLTGSSVLILPAMLMTEGVPSLDLAPVTWAAILYYALVATAFAYLLYYRILAMAGASNLMLVTLLIPPVAIILGAVVRAETLSANAFAGFALLALGLVVLDGRLSGRIRGRDARRV</sequence>
<evidence type="ECO:0000256" key="5">
    <source>
        <dbReference type="SAM" id="Phobius"/>
    </source>
</evidence>
<name>A0A1N7MQD8_9RHOB</name>
<feature type="transmembrane region" description="Helical" evidence="5">
    <location>
        <begin position="103"/>
        <end position="121"/>
    </location>
</feature>
<feature type="transmembrane region" description="Helical" evidence="5">
    <location>
        <begin position="133"/>
        <end position="152"/>
    </location>
</feature>
<organism evidence="7 8">
    <name type="scientific">Roseivivax lentus</name>
    <dbReference type="NCBI Taxonomy" id="633194"/>
    <lineage>
        <taxon>Bacteria</taxon>
        <taxon>Pseudomonadati</taxon>
        <taxon>Pseudomonadota</taxon>
        <taxon>Alphaproteobacteria</taxon>
        <taxon>Rhodobacterales</taxon>
        <taxon>Roseobacteraceae</taxon>
        <taxon>Roseivivax</taxon>
    </lineage>
</organism>
<evidence type="ECO:0000259" key="6">
    <source>
        <dbReference type="Pfam" id="PF00892"/>
    </source>
</evidence>
<protein>
    <submittedName>
        <fullName evidence="7">Permease of the drug/metabolite transporter (DMT) superfamily</fullName>
    </submittedName>
</protein>
<keyword evidence="8" id="KW-1185">Reference proteome</keyword>
<feature type="domain" description="EamA" evidence="6">
    <location>
        <begin position="157"/>
        <end position="290"/>
    </location>
</feature>
<dbReference type="OrthoDB" id="9810556at2"/>
<dbReference type="Proteomes" id="UP000186684">
    <property type="component" value="Unassembled WGS sequence"/>
</dbReference>
<evidence type="ECO:0000313" key="7">
    <source>
        <dbReference type="EMBL" id="SIS88270.1"/>
    </source>
</evidence>
<feature type="transmembrane region" description="Helical" evidence="5">
    <location>
        <begin position="39"/>
        <end position="57"/>
    </location>
</feature>
<dbReference type="AlphaFoldDB" id="A0A1N7MQD8"/>
<feature type="transmembrane region" description="Helical" evidence="5">
    <location>
        <begin position="12"/>
        <end position="33"/>
    </location>
</feature>
<feature type="transmembrane region" description="Helical" evidence="5">
    <location>
        <begin position="158"/>
        <end position="176"/>
    </location>
</feature>
<dbReference type="STRING" id="633194.SAMN05421759_10580"/>
<dbReference type="Pfam" id="PF00892">
    <property type="entry name" value="EamA"/>
    <property type="match status" value="2"/>
</dbReference>
<keyword evidence="4 5" id="KW-0472">Membrane</keyword>
<feature type="transmembrane region" description="Helical" evidence="5">
    <location>
        <begin position="250"/>
        <end position="267"/>
    </location>
</feature>
<dbReference type="EMBL" id="FTOQ01000005">
    <property type="protein sequence ID" value="SIS88270.1"/>
    <property type="molecule type" value="Genomic_DNA"/>
</dbReference>
<dbReference type="PANTHER" id="PTHR32322">
    <property type="entry name" value="INNER MEMBRANE TRANSPORTER"/>
    <property type="match status" value="1"/>
</dbReference>
<dbReference type="RefSeq" id="WP_076448063.1">
    <property type="nucleotide sequence ID" value="NZ_FTOQ01000005.1"/>
</dbReference>
<evidence type="ECO:0000256" key="4">
    <source>
        <dbReference type="ARBA" id="ARBA00023136"/>
    </source>
</evidence>
<comment type="subcellular location">
    <subcellularLocation>
        <location evidence="1">Membrane</location>
        <topology evidence="1">Multi-pass membrane protein</topology>
    </subcellularLocation>
</comment>
<dbReference type="InterPro" id="IPR037185">
    <property type="entry name" value="EmrE-like"/>
</dbReference>
<feature type="domain" description="EamA" evidence="6">
    <location>
        <begin position="16"/>
        <end position="143"/>
    </location>
</feature>
<dbReference type="PANTHER" id="PTHR32322:SF9">
    <property type="entry name" value="AMINO-ACID METABOLITE EFFLUX PUMP-RELATED"/>
    <property type="match status" value="1"/>
</dbReference>